<evidence type="ECO:0000256" key="2">
    <source>
        <dbReference type="ARBA" id="ARBA00022801"/>
    </source>
</evidence>
<evidence type="ECO:0000313" key="5">
    <source>
        <dbReference type="Proteomes" id="UP000199577"/>
    </source>
</evidence>
<gene>
    <name evidence="4" type="ORF">SAMN05421747_10570</name>
</gene>
<sequence>MMLRSYAIAFIGAISWILPHKESAGQERELPAGVVFADDQLPASASPWVFWYMMYASYSREAITADLEAMKTNGIAGAYLATIKGKTEPPLFEPVTETLTSEWWDLLAFIFAEADRIGINIALLPNDGFATAGGPWITPELSMQRVVWTDTVVSAGVHQLSLVQPEAYEDYYRDIAVYAFPVGGDYDTDSWSEEVRVTTSTGADAQFLNDRQNTNTFGSNDPLWIQYAFERPFTCRSIEVTIGNYSVQGNRLRVEASQDGKHFVPIAQLVPPRSGWLDWDAGVTHAIPATTAKYFRFRYDPDGSEPGAEDLDGAKWKPSLRLKRLKLSGAPKVHQYEGKSGLAWRVSPRTTAEQVSPADGIPTDRIIDLTAQMDSGGQLVFTAPADGSRWVVLRMGYTSTGHKNETAGAGKGLECDKFNPQAVELQFRSWFMEAKEVAGEALAARVLAAFHVDSWECGSQNWSPIFRAEFMKRRGYDPLPYLPVVAGIPVGGSDTAEAFLYDMRRTISELMEDNFFGVLRRLTQTQGVHFTAEATAPVMAADGLVHFREVDIPMGEYWLRSPSHDKPNDIQDALSGGHIYGKRIIKAEAFTQIRMEWNEHPGNLKLLQDRNYAMGINNLVYHVYTHNPWMEKKPGMTLDGIGLYFQRDQTWWKPGKAWVDYATRNHALLQRGYPVRDVAVFIGEEFPRRSILPDRLVNTLPGLFGAERIRREAVRLQNAGNPTQRVAGVTTGANMAQPEDWIDPLNGYAYDCFNPDALLRLATVIDGKVRFGGGNAYSVLVLPGKHPMQPHPELMTPETATTLLELVEAGAVVILGERPQQSPGLADKAKADSVVRSVASRLFDGPFTPEQSENGTVWVKRIGEGKVIKGPYTASTLEPLGILPDVQITEPGGSPAVDVAWHHRRDGETDIYFVSNQREYGRQIDVSFRTVGRYPVLYDAVDGKLVPVKRWYEQGGRAVVALDLAAGQSVFVIFDQRPVSVARYDEVHCEPVTGPWQVQFDPAYGGPEQPVVFQQLTDWTTHADRRIAHYSGTASYHRAIRLNKVARNERILLELDSVANLAEIVVNGKACGVVWTAPYRLDITGAVRRGHNIIEIKVTNTWANRLIGDHRLDMPQRITHTNAPYRLLERLYPAGLLGTVRLITERIAKHEE</sequence>
<keyword evidence="1" id="KW-0732">Signal</keyword>
<dbReference type="AlphaFoldDB" id="A0A1I1GT14"/>
<reference evidence="4 5" key="1">
    <citation type="submission" date="2016-10" db="EMBL/GenBank/DDBJ databases">
        <authorList>
            <person name="de Groot N.N."/>
        </authorList>
    </citation>
    <scope>NUCLEOTIDE SEQUENCE [LARGE SCALE GENOMIC DNA]</scope>
    <source>
        <strain evidence="4 5">DSM 22900</strain>
    </source>
</reference>
<dbReference type="STRING" id="623281.SAMN05421747_10570"/>
<dbReference type="Pfam" id="PF22666">
    <property type="entry name" value="Glyco_hydro_2_N2"/>
    <property type="match status" value="1"/>
</dbReference>
<dbReference type="EMBL" id="FOLL01000005">
    <property type="protein sequence ID" value="SFC14646.1"/>
    <property type="molecule type" value="Genomic_DNA"/>
</dbReference>
<dbReference type="GO" id="GO:0005975">
    <property type="term" value="P:carbohydrate metabolic process"/>
    <property type="evidence" value="ECO:0007669"/>
    <property type="project" value="InterPro"/>
</dbReference>
<evidence type="ECO:0000313" key="4">
    <source>
        <dbReference type="EMBL" id="SFC14646.1"/>
    </source>
</evidence>
<dbReference type="RefSeq" id="WP_090972843.1">
    <property type="nucleotide sequence ID" value="NZ_FOLL01000005.1"/>
</dbReference>
<accession>A0A1I1GT14</accession>
<keyword evidence="2 4" id="KW-0378">Hydrolase</keyword>
<feature type="domain" description="Beta-mannosidase-like galactose-binding" evidence="3">
    <location>
        <begin position="1034"/>
        <end position="1106"/>
    </location>
</feature>
<dbReference type="Pfam" id="PF17132">
    <property type="entry name" value="Glyco_hydro_106"/>
    <property type="match status" value="2"/>
</dbReference>
<proteinExistence type="predicted"/>
<dbReference type="InterPro" id="IPR008979">
    <property type="entry name" value="Galactose-bd-like_sf"/>
</dbReference>
<dbReference type="PANTHER" id="PTHR43817">
    <property type="entry name" value="GLYCOSYL HYDROLASE"/>
    <property type="match status" value="1"/>
</dbReference>
<dbReference type="Proteomes" id="UP000199577">
    <property type="component" value="Unassembled WGS sequence"/>
</dbReference>
<name>A0A1I1GT14_9SPHI</name>
<dbReference type="Gene3D" id="2.60.120.260">
    <property type="entry name" value="Galactose-binding domain-like"/>
    <property type="match status" value="2"/>
</dbReference>
<keyword evidence="5" id="KW-1185">Reference proteome</keyword>
<evidence type="ECO:0000256" key="1">
    <source>
        <dbReference type="ARBA" id="ARBA00022729"/>
    </source>
</evidence>
<dbReference type="NCBIfam" id="NF045579">
    <property type="entry name" value="rhamnoside_JR"/>
    <property type="match status" value="1"/>
</dbReference>
<dbReference type="SUPFAM" id="SSF49785">
    <property type="entry name" value="Galactose-binding domain-like"/>
    <property type="match status" value="1"/>
</dbReference>
<dbReference type="GO" id="GO:0004553">
    <property type="term" value="F:hydrolase activity, hydrolyzing O-glycosyl compounds"/>
    <property type="evidence" value="ECO:0007669"/>
    <property type="project" value="InterPro"/>
</dbReference>
<dbReference type="PANTHER" id="PTHR43817:SF1">
    <property type="entry name" value="HYDROLASE, FAMILY 43, PUTATIVE (AFU_ORTHOLOGUE AFUA_3G01660)-RELATED"/>
    <property type="match status" value="1"/>
</dbReference>
<evidence type="ECO:0000259" key="3">
    <source>
        <dbReference type="Pfam" id="PF22666"/>
    </source>
</evidence>
<dbReference type="InterPro" id="IPR054593">
    <property type="entry name" value="Beta-mannosidase-like_N2"/>
</dbReference>
<protein>
    <submittedName>
        <fullName evidence="4">Glycosyl hydrolases family 2, sugar binding domain</fullName>
    </submittedName>
</protein>
<organism evidence="4 5">
    <name type="scientific">Parapedobacter composti</name>
    <dbReference type="NCBI Taxonomy" id="623281"/>
    <lineage>
        <taxon>Bacteria</taxon>
        <taxon>Pseudomonadati</taxon>
        <taxon>Bacteroidota</taxon>
        <taxon>Sphingobacteriia</taxon>
        <taxon>Sphingobacteriales</taxon>
        <taxon>Sphingobacteriaceae</taxon>
        <taxon>Parapedobacter</taxon>
    </lineage>
</organism>
<dbReference type="OrthoDB" id="9761519at2"/>